<reference evidence="8" key="1">
    <citation type="submission" date="2020-02" db="EMBL/GenBank/DDBJ databases">
        <authorList>
            <person name="Meier V. D."/>
        </authorList>
    </citation>
    <scope>NUCLEOTIDE SEQUENCE</scope>
    <source>
        <strain evidence="8">AVDCRST_MAG19</strain>
    </source>
</reference>
<gene>
    <name evidence="8" type="ORF">AVDCRST_MAG19-1832</name>
</gene>
<evidence type="ECO:0000256" key="5">
    <source>
        <dbReference type="ARBA" id="ARBA00022989"/>
    </source>
</evidence>
<evidence type="ECO:0000256" key="1">
    <source>
        <dbReference type="ARBA" id="ARBA00004651"/>
    </source>
</evidence>
<dbReference type="GO" id="GO:0005886">
    <property type="term" value="C:plasma membrane"/>
    <property type="evidence" value="ECO:0007669"/>
    <property type="project" value="UniProtKB-SubCell"/>
</dbReference>
<comment type="similarity">
    <text evidence="2">Belongs to the DoxX family.</text>
</comment>
<dbReference type="AlphaFoldDB" id="A0A6J4UV83"/>
<feature type="transmembrane region" description="Helical" evidence="7">
    <location>
        <begin position="6"/>
        <end position="25"/>
    </location>
</feature>
<dbReference type="InterPro" id="IPR051907">
    <property type="entry name" value="DoxX-like_oxidoreductase"/>
</dbReference>
<feature type="transmembrane region" description="Helical" evidence="7">
    <location>
        <begin position="63"/>
        <end position="86"/>
    </location>
</feature>
<keyword evidence="3" id="KW-1003">Cell membrane</keyword>
<evidence type="ECO:0000313" key="8">
    <source>
        <dbReference type="EMBL" id="CAA9561484.1"/>
    </source>
</evidence>
<feature type="transmembrane region" description="Helical" evidence="7">
    <location>
        <begin position="137"/>
        <end position="155"/>
    </location>
</feature>
<evidence type="ECO:0000256" key="2">
    <source>
        <dbReference type="ARBA" id="ARBA00006679"/>
    </source>
</evidence>
<sequence>MDTGPLILRLVVGLLLVGHGVQKLFGRFGGYGLAGTGGYLAGLGYRPGVPFALLAGVSEQGSGLLLALGLGTPVAGALLVATMVNVYAGHAGKGPWNSDGGWELPLLYALVGAALAFTGAGAFSLDAALGWDLTGNGWGAAATSAGLAAGLTTLLTRHRADPVDTGRTDVATA</sequence>
<evidence type="ECO:0000256" key="7">
    <source>
        <dbReference type="SAM" id="Phobius"/>
    </source>
</evidence>
<dbReference type="InterPro" id="IPR032808">
    <property type="entry name" value="DoxX"/>
</dbReference>
<organism evidence="8">
    <name type="scientific">uncultured Thermomicrobiales bacterium</name>
    <dbReference type="NCBI Taxonomy" id="1645740"/>
    <lineage>
        <taxon>Bacteria</taxon>
        <taxon>Pseudomonadati</taxon>
        <taxon>Thermomicrobiota</taxon>
        <taxon>Thermomicrobia</taxon>
        <taxon>Thermomicrobiales</taxon>
        <taxon>environmental samples</taxon>
    </lineage>
</organism>
<feature type="transmembrane region" description="Helical" evidence="7">
    <location>
        <begin position="106"/>
        <end position="125"/>
    </location>
</feature>
<keyword evidence="6 7" id="KW-0472">Membrane</keyword>
<feature type="transmembrane region" description="Helical" evidence="7">
    <location>
        <begin position="37"/>
        <end position="57"/>
    </location>
</feature>
<accession>A0A6J4UV83</accession>
<dbReference type="PANTHER" id="PTHR33452:SF1">
    <property type="entry name" value="INNER MEMBRANE PROTEIN YPHA-RELATED"/>
    <property type="match status" value="1"/>
</dbReference>
<keyword evidence="5 7" id="KW-1133">Transmembrane helix</keyword>
<comment type="subcellular location">
    <subcellularLocation>
        <location evidence="1">Cell membrane</location>
        <topology evidence="1">Multi-pass membrane protein</topology>
    </subcellularLocation>
</comment>
<name>A0A6J4UV83_9BACT</name>
<proteinExistence type="inferred from homology"/>
<dbReference type="Pfam" id="PF07681">
    <property type="entry name" value="DoxX"/>
    <property type="match status" value="1"/>
</dbReference>
<keyword evidence="4 7" id="KW-0812">Transmembrane</keyword>
<dbReference type="EMBL" id="CADCWL010000078">
    <property type="protein sequence ID" value="CAA9561484.1"/>
    <property type="molecule type" value="Genomic_DNA"/>
</dbReference>
<dbReference type="PANTHER" id="PTHR33452">
    <property type="entry name" value="OXIDOREDUCTASE CATD-RELATED"/>
    <property type="match status" value="1"/>
</dbReference>
<evidence type="ECO:0000256" key="6">
    <source>
        <dbReference type="ARBA" id="ARBA00023136"/>
    </source>
</evidence>
<evidence type="ECO:0000256" key="4">
    <source>
        <dbReference type="ARBA" id="ARBA00022692"/>
    </source>
</evidence>
<evidence type="ECO:0000256" key="3">
    <source>
        <dbReference type="ARBA" id="ARBA00022475"/>
    </source>
</evidence>
<protein>
    <submittedName>
        <fullName evidence="8">Membrane protein, distant similarity to thiosulphate:quinone oxidoreductase DoxD</fullName>
    </submittedName>
</protein>